<proteinExistence type="predicted"/>
<evidence type="ECO:0000313" key="3">
    <source>
        <dbReference type="RefSeq" id="XP_009768426.1"/>
    </source>
</evidence>
<sequence length="235" mass="27459">MGITLLIHMIKVWERVIEGRLRRCVSIYENQFGFMPGRSTIEAIHIVRRLVERYRAVKKDLHMMLIDLEKAYHKVPREVLWKCLEAGGVPVAFIRVIQNMYDGDKTRVRTGSTLIPFLFSLAMDSLMRHIQGELPWYLLFANYTVLIVEMRGGVNERLEVWRHTLESKGSKLSRTKTEYLECKFSGVTQEMDVDVRLDTQVIPKRESSKYLGSIIQMNEEIDEDVTHRINAGWTK</sequence>
<organism evidence="2 3">
    <name type="scientific">Nicotiana sylvestris</name>
    <name type="common">Wood tobacco</name>
    <name type="synonym">South American tobacco</name>
    <dbReference type="NCBI Taxonomy" id="4096"/>
    <lineage>
        <taxon>Eukaryota</taxon>
        <taxon>Viridiplantae</taxon>
        <taxon>Streptophyta</taxon>
        <taxon>Embryophyta</taxon>
        <taxon>Tracheophyta</taxon>
        <taxon>Spermatophyta</taxon>
        <taxon>Magnoliopsida</taxon>
        <taxon>eudicotyledons</taxon>
        <taxon>Gunneridae</taxon>
        <taxon>Pentapetalae</taxon>
        <taxon>asterids</taxon>
        <taxon>lamiids</taxon>
        <taxon>Solanales</taxon>
        <taxon>Solanaceae</taxon>
        <taxon>Nicotianoideae</taxon>
        <taxon>Nicotianeae</taxon>
        <taxon>Nicotiana</taxon>
    </lineage>
</organism>
<evidence type="ECO:0000313" key="2">
    <source>
        <dbReference type="Proteomes" id="UP000189701"/>
    </source>
</evidence>
<protein>
    <submittedName>
        <fullName evidence="3">Uncharacterized protein LOC104219433</fullName>
    </submittedName>
</protein>
<dbReference type="PANTHER" id="PTHR19446">
    <property type="entry name" value="REVERSE TRANSCRIPTASES"/>
    <property type="match status" value="1"/>
</dbReference>
<dbReference type="KEGG" id="nsy:104219433"/>
<gene>
    <name evidence="3" type="primary">LOC104219433</name>
</gene>
<dbReference type="CDD" id="cd01650">
    <property type="entry name" value="RT_nLTR_like"/>
    <property type="match status" value="1"/>
</dbReference>
<dbReference type="PROSITE" id="PS50878">
    <property type="entry name" value="RT_POL"/>
    <property type="match status" value="1"/>
</dbReference>
<dbReference type="Proteomes" id="UP000189701">
    <property type="component" value="Unplaced"/>
</dbReference>
<keyword evidence="2" id="KW-1185">Reference proteome</keyword>
<accession>A0A1U7VU01</accession>
<dbReference type="GeneID" id="104219433"/>
<evidence type="ECO:0000259" key="1">
    <source>
        <dbReference type="PROSITE" id="PS50878"/>
    </source>
</evidence>
<reference evidence="2" key="1">
    <citation type="journal article" date="2013" name="Genome Biol.">
        <title>Reference genomes and transcriptomes of Nicotiana sylvestris and Nicotiana tomentosiformis.</title>
        <authorList>
            <person name="Sierro N."/>
            <person name="Battey J.N."/>
            <person name="Ouadi S."/>
            <person name="Bovet L."/>
            <person name="Goepfert S."/>
            <person name="Bakaher N."/>
            <person name="Peitsch M.C."/>
            <person name="Ivanov N.V."/>
        </authorList>
    </citation>
    <scope>NUCLEOTIDE SEQUENCE [LARGE SCALE GENOMIC DNA]</scope>
</reference>
<dbReference type="STRING" id="4096.A0A1U7VU01"/>
<dbReference type="RefSeq" id="XP_009768426.1">
    <property type="nucleotide sequence ID" value="XM_009770124.1"/>
</dbReference>
<dbReference type="Pfam" id="PF00078">
    <property type="entry name" value="RVT_1"/>
    <property type="match status" value="1"/>
</dbReference>
<dbReference type="eggNOG" id="KOG1075">
    <property type="taxonomic scope" value="Eukaryota"/>
</dbReference>
<dbReference type="AlphaFoldDB" id="A0A1U7VU01"/>
<dbReference type="InterPro" id="IPR000477">
    <property type="entry name" value="RT_dom"/>
</dbReference>
<reference evidence="3" key="2">
    <citation type="submission" date="2025-08" db="UniProtKB">
        <authorList>
            <consortium name="RefSeq"/>
        </authorList>
    </citation>
    <scope>IDENTIFICATION</scope>
    <source>
        <tissue evidence="3">Leaf</tissue>
    </source>
</reference>
<dbReference type="OrthoDB" id="768353at2759"/>
<name>A0A1U7VU01_NICSY</name>
<feature type="domain" description="Reverse transcriptase" evidence="1">
    <location>
        <begin position="1"/>
        <end position="215"/>
    </location>
</feature>